<keyword evidence="1" id="KW-1133">Transmembrane helix</keyword>
<dbReference type="Pfam" id="PF12841">
    <property type="entry name" value="YvrJ"/>
    <property type="match status" value="1"/>
</dbReference>
<keyword evidence="1" id="KW-0472">Membrane</keyword>
<dbReference type="EMBL" id="FRCF01000002">
    <property type="protein sequence ID" value="SHL59618.1"/>
    <property type="molecule type" value="Genomic_DNA"/>
</dbReference>
<feature type="transmembrane region" description="Helical" evidence="1">
    <location>
        <begin position="6"/>
        <end position="22"/>
    </location>
</feature>
<dbReference type="STRING" id="1123231.SAMN02745189_00624"/>
<organism evidence="2 3">
    <name type="scientific">Lacicoccus alkaliphilus DSM 16010</name>
    <dbReference type="NCBI Taxonomy" id="1123231"/>
    <lineage>
        <taxon>Bacteria</taxon>
        <taxon>Bacillati</taxon>
        <taxon>Bacillota</taxon>
        <taxon>Bacilli</taxon>
        <taxon>Bacillales</taxon>
        <taxon>Salinicoccaceae</taxon>
        <taxon>Lacicoccus</taxon>
    </lineage>
</organism>
<evidence type="ECO:0000313" key="3">
    <source>
        <dbReference type="Proteomes" id="UP000184206"/>
    </source>
</evidence>
<keyword evidence="3" id="KW-1185">Reference proteome</keyword>
<protein>
    <submittedName>
        <fullName evidence="2">YvrJ protein family protein</fullName>
    </submittedName>
</protein>
<keyword evidence="1" id="KW-0812">Transmembrane</keyword>
<dbReference type="InterPro" id="IPR024419">
    <property type="entry name" value="YvrJ"/>
</dbReference>
<dbReference type="Proteomes" id="UP000184206">
    <property type="component" value="Unassembled WGS sequence"/>
</dbReference>
<accession>A0A1M7BX49</accession>
<sequence>MDWIPLVSDVGFPVVITFFLLHRMERKLDDLIITIRQLQNVTP</sequence>
<reference evidence="2 3" key="1">
    <citation type="submission" date="2016-11" db="EMBL/GenBank/DDBJ databases">
        <authorList>
            <person name="Jaros S."/>
            <person name="Januszkiewicz K."/>
            <person name="Wedrychowicz H."/>
        </authorList>
    </citation>
    <scope>NUCLEOTIDE SEQUENCE [LARGE SCALE GENOMIC DNA]</scope>
    <source>
        <strain evidence="2 3">DSM 16010</strain>
    </source>
</reference>
<dbReference type="AlphaFoldDB" id="A0A1M7BX49"/>
<gene>
    <name evidence="2" type="ORF">SAMN02745189_00624</name>
</gene>
<name>A0A1M7BX49_9BACL</name>
<evidence type="ECO:0000313" key="2">
    <source>
        <dbReference type="EMBL" id="SHL59618.1"/>
    </source>
</evidence>
<evidence type="ECO:0000256" key="1">
    <source>
        <dbReference type="SAM" id="Phobius"/>
    </source>
</evidence>
<proteinExistence type="predicted"/>